<organism evidence="4">
    <name type="scientific">hydrothermal vent metagenome</name>
    <dbReference type="NCBI Taxonomy" id="652676"/>
    <lineage>
        <taxon>unclassified sequences</taxon>
        <taxon>metagenomes</taxon>
        <taxon>ecological metagenomes</taxon>
    </lineage>
</organism>
<dbReference type="PIRSF" id="PIRSF018266">
    <property type="entry name" value="FecR"/>
    <property type="match status" value="1"/>
</dbReference>
<feature type="domain" description="Protein FecR C-terminal" evidence="3">
    <location>
        <begin position="229"/>
        <end position="294"/>
    </location>
</feature>
<feature type="transmembrane region" description="Helical" evidence="1">
    <location>
        <begin position="73"/>
        <end position="90"/>
    </location>
</feature>
<dbReference type="AlphaFoldDB" id="A0A3B0R8H1"/>
<proteinExistence type="predicted"/>
<accession>A0A3B0R8H1</accession>
<protein>
    <submittedName>
        <fullName evidence="4">Anti-sigma factor</fullName>
    </submittedName>
</protein>
<gene>
    <name evidence="4" type="ORF">MNBD_BACTEROID02-1487</name>
</gene>
<dbReference type="PANTHER" id="PTHR30273:SF2">
    <property type="entry name" value="PROTEIN FECR"/>
    <property type="match status" value="1"/>
</dbReference>
<dbReference type="Pfam" id="PF16344">
    <property type="entry name" value="FecR_C"/>
    <property type="match status" value="1"/>
</dbReference>
<feature type="domain" description="FecR protein" evidence="2">
    <location>
        <begin position="96"/>
        <end position="187"/>
    </location>
</feature>
<keyword evidence="1" id="KW-1133">Transmembrane helix</keyword>
<name>A0A3B0R8H1_9ZZZZ</name>
<evidence type="ECO:0000256" key="1">
    <source>
        <dbReference type="SAM" id="Phobius"/>
    </source>
</evidence>
<dbReference type="Pfam" id="PF04773">
    <property type="entry name" value="FecR"/>
    <property type="match status" value="1"/>
</dbReference>
<evidence type="ECO:0000259" key="2">
    <source>
        <dbReference type="Pfam" id="PF04773"/>
    </source>
</evidence>
<keyword evidence="1" id="KW-0472">Membrane</keyword>
<reference evidence="4" key="1">
    <citation type="submission" date="2018-06" db="EMBL/GenBank/DDBJ databases">
        <authorList>
            <person name="Zhirakovskaya E."/>
        </authorList>
    </citation>
    <scope>NUCLEOTIDE SEQUENCE</scope>
</reference>
<dbReference type="Gene3D" id="2.60.120.1440">
    <property type="match status" value="1"/>
</dbReference>
<dbReference type="Gene3D" id="3.55.50.30">
    <property type="match status" value="1"/>
</dbReference>
<dbReference type="InterPro" id="IPR006860">
    <property type="entry name" value="FecR"/>
</dbReference>
<dbReference type="PANTHER" id="PTHR30273">
    <property type="entry name" value="PERIPLASMIC SIGNAL SENSOR AND SIGMA FACTOR ACTIVATOR FECR-RELATED"/>
    <property type="match status" value="1"/>
</dbReference>
<evidence type="ECO:0000259" key="3">
    <source>
        <dbReference type="Pfam" id="PF16344"/>
    </source>
</evidence>
<dbReference type="EMBL" id="UOEB01000216">
    <property type="protein sequence ID" value="VAV85326.1"/>
    <property type="molecule type" value="Genomic_DNA"/>
</dbReference>
<keyword evidence="1" id="KW-0812">Transmembrane</keyword>
<sequence length="298" mass="34036">MKREDLIKKWLDNELNVQELEAFKQLEDYDDLVQLSNSVMQFKAPEYNTSEELNAALQHINSKQRSKNWLRPVLRIAAILALSFSVYYYTTTLDTNISTLAAQKTEIQLPDASQVLLNASSTLTYNRSDWETNRDVTLEGEAFFKVTKGSKFSVNTSTGTVTVLGTQFNIKQRNNYFEVICYEGSVKVTHNTNIVILKPGNSFLLIDGEIIAKEKETASNPSWINNESSFKSMPFAYVIREFERQYNVTINTQDIDLKQLFTGSFVHNDKELALKSITLPLNLNYSLQNNKAIVLSRE</sequence>
<evidence type="ECO:0000313" key="4">
    <source>
        <dbReference type="EMBL" id="VAV85326.1"/>
    </source>
</evidence>
<dbReference type="InterPro" id="IPR012373">
    <property type="entry name" value="Ferrdict_sens_TM"/>
</dbReference>
<dbReference type="GO" id="GO:0016989">
    <property type="term" value="F:sigma factor antagonist activity"/>
    <property type="evidence" value="ECO:0007669"/>
    <property type="project" value="TreeGrafter"/>
</dbReference>
<dbReference type="InterPro" id="IPR032508">
    <property type="entry name" value="FecR_C"/>
</dbReference>